<name>A0A7K1LKD4_9MICC</name>
<proteinExistence type="predicted"/>
<comment type="caution">
    <text evidence="1">The sequence shown here is derived from an EMBL/GenBank/DDBJ whole genome shotgun (WGS) entry which is preliminary data.</text>
</comment>
<dbReference type="Gene3D" id="3.40.50.1000">
    <property type="entry name" value="HAD superfamily/HAD-like"/>
    <property type="match status" value="1"/>
</dbReference>
<dbReference type="GO" id="GO:0005829">
    <property type="term" value="C:cytosol"/>
    <property type="evidence" value="ECO:0007669"/>
    <property type="project" value="TreeGrafter"/>
</dbReference>
<dbReference type="OrthoDB" id="3180855at2"/>
<dbReference type="InterPro" id="IPR006379">
    <property type="entry name" value="HAD-SF_hydro_IIB"/>
</dbReference>
<dbReference type="Pfam" id="PF08282">
    <property type="entry name" value="Hydrolase_3"/>
    <property type="match status" value="1"/>
</dbReference>
<dbReference type="GO" id="GO:0016791">
    <property type="term" value="F:phosphatase activity"/>
    <property type="evidence" value="ECO:0007669"/>
    <property type="project" value="UniProtKB-ARBA"/>
</dbReference>
<accession>A0A7K1LKD4</accession>
<dbReference type="EMBL" id="WOGT01000006">
    <property type="protein sequence ID" value="MUN55503.1"/>
    <property type="molecule type" value="Genomic_DNA"/>
</dbReference>
<organism evidence="1 2">
    <name type="scientific">Rothia koreensis</name>
    <dbReference type="NCBI Taxonomy" id="592378"/>
    <lineage>
        <taxon>Bacteria</taxon>
        <taxon>Bacillati</taxon>
        <taxon>Actinomycetota</taxon>
        <taxon>Actinomycetes</taxon>
        <taxon>Micrococcales</taxon>
        <taxon>Micrococcaceae</taxon>
        <taxon>Rothia</taxon>
    </lineage>
</organism>
<dbReference type="InterPro" id="IPR023214">
    <property type="entry name" value="HAD_sf"/>
</dbReference>
<keyword evidence="2" id="KW-1185">Reference proteome</keyword>
<sequence length="267" mass="29422">MIKLIATDLDGTVLGPDFKFRDRTLDALRAARAAGVEIVYVTGRPHRWLDPVREQLEYDSVAICSNGAVVYDVAREEVVQAETVPTDVILDLHSELRRFLPHAHYSTETLEGVVSEPGWPQTNLLETGKRTIGDLPDLLSEKSRIIKFLVRDDSMDPRALYDVVREAAEDKVSVTHAVANMPLAEIGQPGLSKGRTLSRWCAAEGIGPEEVLAFGDMPNDTTMLQWAGHGYAMASGWPDVIQAVGRTCPGFEEDGVAQVIEELLERD</sequence>
<reference evidence="1 2" key="1">
    <citation type="submission" date="2019-12" db="EMBL/GenBank/DDBJ databases">
        <authorList>
            <person name="Li J."/>
            <person name="Shi Y."/>
            <person name="Xu G."/>
            <person name="Xiao D."/>
            <person name="Ran X."/>
        </authorList>
    </citation>
    <scope>NUCLEOTIDE SEQUENCE [LARGE SCALE GENOMIC DNA]</scope>
    <source>
        <strain evidence="1 2">JCM 15915</strain>
    </source>
</reference>
<gene>
    <name evidence="1" type="ORF">GMA10_09820</name>
</gene>
<dbReference type="AlphaFoldDB" id="A0A7K1LKD4"/>
<dbReference type="Proteomes" id="UP000462152">
    <property type="component" value="Unassembled WGS sequence"/>
</dbReference>
<dbReference type="SUPFAM" id="SSF56784">
    <property type="entry name" value="HAD-like"/>
    <property type="match status" value="1"/>
</dbReference>
<keyword evidence="1" id="KW-0378">Hydrolase</keyword>
<dbReference type="PANTHER" id="PTHR10000:SF8">
    <property type="entry name" value="HAD SUPERFAMILY HYDROLASE-LIKE, TYPE 3"/>
    <property type="match status" value="1"/>
</dbReference>
<dbReference type="Gene3D" id="3.30.1240.10">
    <property type="match status" value="1"/>
</dbReference>
<dbReference type="PANTHER" id="PTHR10000">
    <property type="entry name" value="PHOSPHOSERINE PHOSPHATASE"/>
    <property type="match status" value="1"/>
</dbReference>
<dbReference type="RefSeq" id="WP_129315250.1">
    <property type="nucleotide sequence ID" value="NZ_CP197643.1"/>
</dbReference>
<protein>
    <submittedName>
        <fullName evidence="1">HAD-IIB family hydrolase</fullName>
    </submittedName>
</protein>
<dbReference type="GO" id="GO:0000287">
    <property type="term" value="F:magnesium ion binding"/>
    <property type="evidence" value="ECO:0007669"/>
    <property type="project" value="TreeGrafter"/>
</dbReference>
<dbReference type="NCBIfam" id="TIGR01484">
    <property type="entry name" value="HAD-SF-IIB"/>
    <property type="match status" value="1"/>
</dbReference>
<dbReference type="InterPro" id="IPR036412">
    <property type="entry name" value="HAD-like_sf"/>
</dbReference>
<evidence type="ECO:0000313" key="1">
    <source>
        <dbReference type="EMBL" id="MUN55503.1"/>
    </source>
</evidence>
<evidence type="ECO:0000313" key="2">
    <source>
        <dbReference type="Proteomes" id="UP000462152"/>
    </source>
</evidence>